<reference evidence="1" key="1">
    <citation type="submission" date="2019-11" db="EMBL/GenBank/DDBJ databases">
        <title>Microbial mats filling the niche in hypersaline microbial mats.</title>
        <authorList>
            <person name="Wong H.L."/>
            <person name="Macleod F.I."/>
            <person name="White R.A. III"/>
            <person name="Burns B.P."/>
        </authorList>
    </citation>
    <scope>NUCLEOTIDE SEQUENCE</scope>
    <source>
        <strain evidence="1">Rbin_158</strain>
    </source>
</reference>
<protein>
    <submittedName>
        <fullName evidence="1">Methyltransferase domain-containing protein</fullName>
    </submittedName>
</protein>
<dbReference type="GO" id="GO:0032259">
    <property type="term" value="P:methylation"/>
    <property type="evidence" value="ECO:0007669"/>
    <property type="project" value="UniProtKB-KW"/>
</dbReference>
<dbReference type="CDD" id="cd02440">
    <property type="entry name" value="AdoMet_MTases"/>
    <property type="match status" value="1"/>
</dbReference>
<sequence>MKALIELADQGKLPDIAIRWGIRWLDRQRLHLEDRGDIEAQQQAKQAFIAAMRQSPIAIHPDKANEQHYELPPAFFQHVLGYRLKYSGCYWPQGVISLDEAEDAMLRLSADRAQLHDGQDILELGCGWGSLTLWMAEQYPNSRILAVSNSQPQGEFIRARCAERNLPNVEVLTTDMNEFQTNRRFDRVVSVEMFEHLRNWEAMLAHIAEWLKPEGKLFIHIFTHLHYAYPFEVESEHDWMGQYFFTGGMMPSDDLLLYFQDHLTLEEHWRVNGMHYHKTAEAWLQNLDRHREYLLPILQETYGEAEKDLWLQRWRIFFLACAELWGYRNGQEWLVSHYRFRRR</sequence>
<keyword evidence="1" id="KW-0489">Methyltransferase</keyword>
<accession>A0A9D5Q7K1</accession>
<dbReference type="PANTHER" id="PTHR43832:SF1">
    <property type="entry name" value="S-ADENOSYL-L-METHIONINE-DEPENDENT METHYLTRANSFERASES SUPERFAMILY PROTEIN"/>
    <property type="match status" value="1"/>
</dbReference>
<dbReference type="SUPFAM" id="SSF53335">
    <property type="entry name" value="S-adenosyl-L-methionine-dependent methyltransferases"/>
    <property type="match status" value="1"/>
</dbReference>
<dbReference type="FunFam" id="3.40.50.150:FF:000554">
    <property type="entry name" value="Cation-transporting ATPase"/>
    <property type="match status" value="1"/>
</dbReference>
<comment type="caution">
    <text evidence="1">The sequence shown here is derived from an EMBL/GenBank/DDBJ whole genome shotgun (WGS) entry which is preliminary data.</text>
</comment>
<dbReference type="EMBL" id="WJJP01000571">
    <property type="protein sequence ID" value="MBD3326382.1"/>
    <property type="molecule type" value="Genomic_DNA"/>
</dbReference>
<dbReference type="GO" id="GO:0008168">
    <property type="term" value="F:methyltransferase activity"/>
    <property type="evidence" value="ECO:0007669"/>
    <property type="project" value="UniProtKB-KW"/>
</dbReference>
<dbReference type="InterPro" id="IPR029063">
    <property type="entry name" value="SAM-dependent_MTases_sf"/>
</dbReference>
<name>A0A9D5Q7K1_9BACT</name>
<proteinExistence type="predicted"/>
<dbReference type="AlphaFoldDB" id="A0A9D5Q7K1"/>
<gene>
    <name evidence="1" type="ORF">GF339_17490</name>
</gene>
<evidence type="ECO:0000313" key="1">
    <source>
        <dbReference type="EMBL" id="MBD3326382.1"/>
    </source>
</evidence>
<dbReference type="Proteomes" id="UP000649604">
    <property type="component" value="Unassembled WGS sequence"/>
</dbReference>
<keyword evidence="1" id="KW-0808">Transferase</keyword>
<dbReference type="Gene3D" id="3.40.50.150">
    <property type="entry name" value="Vaccinia Virus protein VP39"/>
    <property type="match status" value="1"/>
</dbReference>
<evidence type="ECO:0000313" key="2">
    <source>
        <dbReference type="Proteomes" id="UP000649604"/>
    </source>
</evidence>
<dbReference type="PANTHER" id="PTHR43832">
    <property type="match status" value="1"/>
</dbReference>
<dbReference type="Pfam" id="PF02353">
    <property type="entry name" value="CMAS"/>
    <property type="match status" value="1"/>
</dbReference>
<organism evidence="1 2">
    <name type="scientific">candidate division KSB3 bacterium</name>
    <dbReference type="NCBI Taxonomy" id="2044937"/>
    <lineage>
        <taxon>Bacteria</taxon>
        <taxon>candidate division KSB3</taxon>
    </lineage>
</organism>